<dbReference type="AntiFam" id="ANF00016">
    <property type="entry name" value="tRNA translation"/>
</dbReference>
<gene>
    <name evidence="1" type="ordered locus">SCH_1947</name>
</gene>
<dbReference type="AntiFam" id="ANF00011">
    <property type="entry name" value="tRNA translation"/>
</dbReference>
<protein>
    <submittedName>
        <fullName evidence="1">Uncharacterized protein</fullName>
    </submittedName>
</protein>
<dbReference type="KEGG" id="sec:SCH_1947"/>
<proteinExistence type="predicted"/>
<evidence type="ECO:0000313" key="1">
    <source>
        <dbReference type="EMBL" id="AAX65853.1"/>
    </source>
</evidence>
<dbReference type="HOGENOM" id="CLU_2095109_0_0_6"/>
<name>Q57N58_SALCH</name>
<accession>Q57N58</accession>
<dbReference type="EMBL" id="AE017220">
    <property type="protein sequence ID" value="AAX65853.1"/>
    <property type="molecule type" value="Genomic_DNA"/>
</dbReference>
<evidence type="ECO:0000313" key="2">
    <source>
        <dbReference type="Proteomes" id="UP000000538"/>
    </source>
</evidence>
<reference evidence="1 2" key="1">
    <citation type="journal article" date="2005" name="Nucleic Acids Res.">
        <title>The genome sequence of Salmonella enterica serovar Choleraesuis, a highly invasive and resistant zoonotic pathogen.</title>
        <authorList>
            <person name="Chiu C.H."/>
            <person name="Tang P."/>
            <person name="Chu C."/>
            <person name="Hu S."/>
            <person name="Bao Q."/>
            <person name="Yu J."/>
            <person name="Chou Y.Y."/>
            <person name="Wang H.S."/>
            <person name="Lee Y.S."/>
        </authorList>
    </citation>
    <scope>NUCLEOTIDE SEQUENCE [LARGE SCALE GENOMIC DNA]</scope>
    <source>
        <strain evidence="1 2">SC-B67</strain>
    </source>
</reference>
<dbReference type="AlphaFoldDB" id="Q57N58"/>
<organism evidence="1 2">
    <name type="scientific">Salmonella choleraesuis (strain SC-B67)</name>
    <dbReference type="NCBI Taxonomy" id="321314"/>
    <lineage>
        <taxon>Bacteria</taxon>
        <taxon>Pseudomonadati</taxon>
        <taxon>Pseudomonadota</taxon>
        <taxon>Gammaproteobacteria</taxon>
        <taxon>Enterobacterales</taxon>
        <taxon>Enterobacteriaceae</taxon>
        <taxon>Salmonella</taxon>
    </lineage>
</organism>
<dbReference type="Proteomes" id="UP000000538">
    <property type="component" value="Chromosome"/>
</dbReference>
<sequence>MIILVFPMVPGAGLEPAQRERRGILNPLCLPIPPSGLGKNWRRVPESNRTRRICNPLHNRFVNAPNFFGFSARIRFTPMLLNWSGKRDSNSRPRPWQGRALPTELFPQYQATLLIT</sequence>